<evidence type="ECO:0000259" key="1">
    <source>
        <dbReference type="Pfam" id="PF18723"/>
    </source>
</evidence>
<accession>A0A8J2SMG2</accession>
<dbReference type="Proteomes" id="UP000789595">
    <property type="component" value="Unassembled WGS sequence"/>
</dbReference>
<dbReference type="OrthoDB" id="433924at2759"/>
<comment type="caution">
    <text evidence="2">The sequence shown here is derived from an EMBL/GenBank/DDBJ whole genome shotgun (WGS) entry which is preliminary data.</text>
</comment>
<proteinExistence type="predicted"/>
<feature type="domain" description="5-hmdU DNA kinase helical" evidence="1">
    <location>
        <begin position="123"/>
        <end position="397"/>
    </location>
</feature>
<keyword evidence="3" id="KW-1185">Reference proteome</keyword>
<dbReference type="Pfam" id="PF18723">
    <property type="entry name" value="HMUDK_hel"/>
    <property type="match status" value="1"/>
</dbReference>
<protein>
    <recommendedName>
        <fullName evidence="1">5-hmdU DNA kinase helical domain-containing protein</fullName>
    </recommendedName>
</protein>
<dbReference type="EMBL" id="CAKKNE010000004">
    <property type="protein sequence ID" value="CAH0375203.1"/>
    <property type="molecule type" value="Genomic_DNA"/>
</dbReference>
<evidence type="ECO:0000313" key="3">
    <source>
        <dbReference type="Proteomes" id="UP000789595"/>
    </source>
</evidence>
<reference evidence="2" key="1">
    <citation type="submission" date="2021-11" db="EMBL/GenBank/DDBJ databases">
        <authorList>
            <consortium name="Genoscope - CEA"/>
            <person name="William W."/>
        </authorList>
    </citation>
    <scope>NUCLEOTIDE SEQUENCE</scope>
</reference>
<sequence>SARSTEHSLKWALVPPQANAPLRLPVSAFLALFLQTWPVACLMLPPCCGHASCSPWLRAWPPGTSRPWQPRPSNGAYEEAAEGMRGLPLSRTTLKARYDAGELKRPPSVAASPAAPAPAETAKFLRMLKTREQIRLAKAAGAPWPWSDDDVLNRYKFTNVKREHDRTTAWLRAHWTAKHGNADAATVLFNCGVFRVFGTVAFAEQTGWTADMSAWNAFLERCNAVACWNAGNHAFTSAYNRVRFNAERSRLPLDVYDKELSTLEGLRLAVDDIVAAPAGGRLSWRAVCTRLRRVSGFGGSGFMAKEVLLDAMGWPSVRALVRDEGDWTPPGPGARRGLNRLHGRALNFDGGEARFITEMRLLLRTLLSLDPEFCKGVSLDIHDVQFQLCEYDKYCRVGDGGHVHPYRPHVSMNIPDLPARPHPHRALLI</sequence>
<organism evidence="2 3">
    <name type="scientific">Pelagomonas calceolata</name>
    <dbReference type="NCBI Taxonomy" id="35677"/>
    <lineage>
        <taxon>Eukaryota</taxon>
        <taxon>Sar</taxon>
        <taxon>Stramenopiles</taxon>
        <taxon>Ochrophyta</taxon>
        <taxon>Pelagophyceae</taxon>
        <taxon>Pelagomonadales</taxon>
        <taxon>Pelagomonadaceae</taxon>
        <taxon>Pelagomonas</taxon>
    </lineage>
</organism>
<evidence type="ECO:0000313" key="2">
    <source>
        <dbReference type="EMBL" id="CAH0375203.1"/>
    </source>
</evidence>
<gene>
    <name evidence="2" type="ORF">PECAL_4P25290</name>
</gene>
<feature type="non-terminal residue" evidence="2">
    <location>
        <position position="429"/>
    </location>
</feature>
<dbReference type="AlphaFoldDB" id="A0A8J2SMG2"/>
<dbReference type="InterPro" id="IPR040684">
    <property type="entry name" value="HMUDK_hel"/>
</dbReference>
<name>A0A8J2SMG2_9STRA</name>